<dbReference type="Gene3D" id="3.30.470.20">
    <property type="entry name" value="ATP-grasp fold, B domain"/>
    <property type="match status" value="1"/>
</dbReference>
<dbReference type="EMBL" id="LNZG01000007">
    <property type="protein sequence ID" value="ODA90759.1"/>
    <property type="molecule type" value="Genomic_DNA"/>
</dbReference>
<dbReference type="Proteomes" id="UP000094426">
    <property type="component" value="Unassembled WGS sequence"/>
</dbReference>
<evidence type="ECO:0000313" key="3">
    <source>
        <dbReference type="EMBL" id="ODA90759.1"/>
    </source>
</evidence>
<keyword evidence="1" id="KW-0067">ATP-binding</keyword>
<reference evidence="3 4" key="1">
    <citation type="submission" date="2015-11" db="EMBL/GenBank/DDBJ databases">
        <authorList>
            <person name="Zhang Y."/>
            <person name="Guo Z."/>
        </authorList>
    </citation>
    <scope>NUCLEOTIDE SEQUENCE [LARGE SCALE GENOMIC DNA]</scope>
    <source>
        <strain evidence="4">gdw1</strain>
    </source>
</reference>
<proteinExistence type="predicted"/>
<dbReference type="PROSITE" id="PS50975">
    <property type="entry name" value="ATP_GRASP"/>
    <property type="match status" value="1"/>
</dbReference>
<dbReference type="InterPro" id="IPR011761">
    <property type="entry name" value="ATP-grasp"/>
</dbReference>
<feature type="domain" description="ATP-grasp" evidence="2">
    <location>
        <begin position="4"/>
        <end position="54"/>
    </location>
</feature>
<gene>
    <name evidence="3" type="ORF">ATY41_08925</name>
</gene>
<name>A0A1E2SLU6_LEIXY</name>
<evidence type="ECO:0000259" key="2">
    <source>
        <dbReference type="PROSITE" id="PS50975"/>
    </source>
</evidence>
<protein>
    <recommendedName>
        <fullName evidence="2">ATP-grasp domain-containing protein</fullName>
    </recommendedName>
</protein>
<dbReference type="GO" id="GO:0005524">
    <property type="term" value="F:ATP binding"/>
    <property type="evidence" value="ECO:0007669"/>
    <property type="project" value="UniProtKB-UniRule"/>
</dbReference>
<keyword evidence="1" id="KW-0547">Nucleotide-binding</keyword>
<comment type="caution">
    <text evidence="3">The sequence shown here is derived from an EMBL/GenBank/DDBJ whole genome shotgun (WGS) entry which is preliminary data.</text>
</comment>
<dbReference type="AlphaFoldDB" id="A0A1E2SLU6"/>
<accession>A0A1E2SLU6</accession>
<organism evidence="3 4">
    <name type="scientific">Leifsonia xyli subsp. xyli</name>
    <dbReference type="NCBI Taxonomy" id="59736"/>
    <lineage>
        <taxon>Bacteria</taxon>
        <taxon>Bacillati</taxon>
        <taxon>Actinomycetota</taxon>
        <taxon>Actinomycetes</taxon>
        <taxon>Micrococcales</taxon>
        <taxon>Microbacteriaceae</taxon>
        <taxon>Leifsonia</taxon>
    </lineage>
</organism>
<dbReference type="GO" id="GO:0046872">
    <property type="term" value="F:metal ion binding"/>
    <property type="evidence" value="ECO:0007669"/>
    <property type="project" value="InterPro"/>
</dbReference>
<sequence length="91" mass="9564">MENGPTHTELRLDSDGVPYILEIGARVGGSGVSHAIVESATGVDFFAEAFAVALGRRPGSFGAPAPGYVNAAGNYISPLPRKRRNPRDPRS</sequence>
<dbReference type="SUPFAM" id="SSF56059">
    <property type="entry name" value="Glutathione synthetase ATP-binding domain-like"/>
    <property type="match status" value="1"/>
</dbReference>
<evidence type="ECO:0000313" key="4">
    <source>
        <dbReference type="Proteomes" id="UP000094426"/>
    </source>
</evidence>
<evidence type="ECO:0000256" key="1">
    <source>
        <dbReference type="PROSITE-ProRule" id="PRU00409"/>
    </source>
</evidence>